<organism evidence="10 11">
    <name type="scientific">Vespula squamosa</name>
    <name type="common">Southern yellow jacket</name>
    <name type="synonym">Wasp</name>
    <dbReference type="NCBI Taxonomy" id="30214"/>
    <lineage>
        <taxon>Eukaryota</taxon>
        <taxon>Metazoa</taxon>
        <taxon>Ecdysozoa</taxon>
        <taxon>Arthropoda</taxon>
        <taxon>Hexapoda</taxon>
        <taxon>Insecta</taxon>
        <taxon>Pterygota</taxon>
        <taxon>Neoptera</taxon>
        <taxon>Endopterygota</taxon>
        <taxon>Hymenoptera</taxon>
        <taxon>Apocrita</taxon>
        <taxon>Aculeata</taxon>
        <taxon>Vespoidea</taxon>
        <taxon>Vespidae</taxon>
        <taxon>Vespinae</taxon>
        <taxon>Vespula</taxon>
    </lineage>
</organism>
<dbReference type="PRINTS" id="PR00463">
    <property type="entry name" value="EP450I"/>
</dbReference>
<evidence type="ECO:0000256" key="3">
    <source>
        <dbReference type="ARBA" id="ARBA00022617"/>
    </source>
</evidence>
<keyword evidence="6" id="KW-0408">Iron</keyword>
<evidence type="ECO:0000256" key="7">
    <source>
        <dbReference type="ARBA" id="ARBA00023033"/>
    </source>
</evidence>
<dbReference type="AlphaFoldDB" id="A0ABD1ZYQ5"/>
<evidence type="ECO:0000256" key="1">
    <source>
        <dbReference type="ARBA" id="ARBA00001971"/>
    </source>
</evidence>
<keyword evidence="8" id="KW-0812">Transmembrane</keyword>
<keyword evidence="9" id="KW-0732">Signal</keyword>
<keyword evidence="4" id="KW-0479">Metal-binding</keyword>
<dbReference type="EMBL" id="JAUDFV010000158">
    <property type="protein sequence ID" value="KAL2713486.1"/>
    <property type="molecule type" value="Genomic_DNA"/>
</dbReference>
<evidence type="ECO:0000313" key="11">
    <source>
        <dbReference type="Proteomes" id="UP001607302"/>
    </source>
</evidence>
<keyword evidence="7" id="KW-0503">Monooxygenase</keyword>
<accession>A0ABD1ZYQ5</accession>
<evidence type="ECO:0000256" key="8">
    <source>
        <dbReference type="SAM" id="Phobius"/>
    </source>
</evidence>
<gene>
    <name evidence="10" type="ORF">V1478_017184</name>
</gene>
<dbReference type="GO" id="GO:0004497">
    <property type="term" value="F:monooxygenase activity"/>
    <property type="evidence" value="ECO:0007669"/>
    <property type="project" value="UniProtKB-KW"/>
</dbReference>
<keyword evidence="11" id="KW-1185">Reference proteome</keyword>
<dbReference type="GO" id="GO:0046872">
    <property type="term" value="F:metal ion binding"/>
    <property type="evidence" value="ECO:0007669"/>
    <property type="project" value="UniProtKB-KW"/>
</dbReference>
<protein>
    <submittedName>
        <fullName evidence="10">Cytochrome P450 305a1 isoform X1</fullName>
    </submittedName>
</protein>
<dbReference type="InterPro" id="IPR050182">
    <property type="entry name" value="Cytochrome_P450_fam2"/>
</dbReference>
<evidence type="ECO:0000313" key="10">
    <source>
        <dbReference type="EMBL" id="KAL2713486.1"/>
    </source>
</evidence>
<feature type="transmembrane region" description="Helical" evidence="8">
    <location>
        <begin position="294"/>
        <end position="322"/>
    </location>
</feature>
<dbReference type="Gene3D" id="1.10.630.10">
    <property type="entry name" value="Cytochrome P450"/>
    <property type="match status" value="1"/>
</dbReference>
<dbReference type="Pfam" id="PF00067">
    <property type="entry name" value="p450"/>
    <property type="match status" value="1"/>
</dbReference>
<comment type="similarity">
    <text evidence="2">Belongs to the cytochrome P450 family.</text>
</comment>
<keyword evidence="8" id="KW-1133">Transmembrane helix</keyword>
<evidence type="ECO:0000256" key="6">
    <source>
        <dbReference type="ARBA" id="ARBA00023004"/>
    </source>
</evidence>
<dbReference type="InterPro" id="IPR001128">
    <property type="entry name" value="Cyt_P450"/>
</dbReference>
<evidence type="ECO:0000256" key="2">
    <source>
        <dbReference type="ARBA" id="ARBA00010617"/>
    </source>
</evidence>
<keyword evidence="8" id="KW-0472">Membrane</keyword>
<dbReference type="InterPro" id="IPR036396">
    <property type="entry name" value="Cyt_P450_sf"/>
</dbReference>
<dbReference type="PANTHER" id="PTHR24300:SF376">
    <property type="entry name" value="CYTOCHROME P450 15A1"/>
    <property type="match status" value="1"/>
</dbReference>
<comment type="caution">
    <text evidence="10">The sequence shown here is derived from an EMBL/GenBank/DDBJ whole genome shotgun (WGS) entry which is preliminary data.</text>
</comment>
<name>A0ABD1ZYQ5_VESSQ</name>
<feature type="chain" id="PRO_5044873413" evidence="9">
    <location>
        <begin position="22"/>
        <end position="351"/>
    </location>
</feature>
<evidence type="ECO:0000256" key="4">
    <source>
        <dbReference type="ARBA" id="ARBA00022723"/>
    </source>
</evidence>
<sequence>MYVSVFLLFIVLISLIIFENARRWIQKNFPPGPFSWPIIGNQSLLKQMARKYGSQHVAFWKLAKKYKSDVILLRLGMRNIIVVCGVAAVHKLLRSDDFDGRPWNEFIKLRNMGMRKGITMNDGMEWKDVRSWVVRTLKTVGYGKREMSTLIHDELGVILENLKRSGGGINRMKTTIAPAVINVLWTFTTGKRINEGPKLQYFNDLMERRARAFDMAGGILSTFPWIRYVAPETSGYNLLVKLNNELKDFLTVDETIYDHKKNYVPDNETNLIDMFLREMYDQKGSKYIFTEEQLLMILLDLFLAGFNTTAITLDFLFLHMVVHQDVQRKVREEIATKIGLDEFPKLEDRSK</sequence>
<dbReference type="SUPFAM" id="SSF48264">
    <property type="entry name" value="Cytochrome P450"/>
    <property type="match status" value="1"/>
</dbReference>
<proteinExistence type="inferred from homology"/>
<dbReference type="InterPro" id="IPR002401">
    <property type="entry name" value="Cyt_P450_E_grp-I"/>
</dbReference>
<feature type="signal peptide" evidence="9">
    <location>
        <begin position="1"/>
        <end position="21"/>
    </location>
</feature>
<evidence type="ECO:0000256" key="5">
    <source>
        <dbReference type="ARBA" id="ARBA00023002"/>
    </source>
</evidence>
<dbReference type="Proteomes" id="UP001607302">
    <property type="component" value="Unassembled WGS sequence"/>
</dbReference>
<keyword evidence="5" id="KW-0560">Oxidoreductase</keyword>
<keyword evidence="3" id="KW-0349">Heme</keyword>
<reference evidence="10 11" key="1">
    <citation type="journal article" date="2024" name="Ann. Entomol. Soc. Am.">
        <title>Genomic analyses of the southern and eastern yellowjacket wasps (Hymenoptera: Vespidae) reveal evolutionary signatures of social life.</title>
        <authorList>
            <person name="Catto M.A."/>
            <person name="Caine P.B."/>
            <person name="Orr S.E."/>
            <person name="Hunt B.G."/>
            <person name="Goodisman M.A.D."/>
        </authorList>
    </citation>
    <scope>NUCLEOTIDE SEQUENCE [LARGE SCALE GENOMIC DNA]</scope>
    <source>
        <strain evidence="10">233</strain>
        <tissue evidence="10">Head and thorax</tissue>
    </source>
</reference>
<comment type="cofactor">
    <cofactor evidence="1">
        <name>heme</name>
        <dbReference type="ChEBI" id="CHEBI:30413"/>
    </cofactor>
</comment>
<evidence type="ECO:0000256" key="9">
    <source>
        <dbReference type="SAM" id="SignalP"/>
    </source>
</evidence>
<dbReference type="PANTHER" id="PTHR24300">
    <property type="entry name" value="CYTOCHROME P450 508A4-RELATED"/>
    <property type="match status" value="1"/>
</dbReference>